<dbReference type="SUPFAM" id="SSF55874">
    <property type="entry name" value="ATPase domain of HSP90 chaperone/DNA topoisomerase II/histidine kinase"/>
    <property type="match status" value="1"/>
</dbReference>
<dbReference type="SMART" id="SM00448">
    <property type="entry name" value="REC"/>
    <property type="match status" value="1"/>
</dbReference>
<dbReference type="InterPro" id="IPR003594">
    <property type="entry name" value="HATPase_dom"/>
</dbReference>
<evidence type="ECO:0000256" key="16">
    <source>
        <dbReference type="PROSITE-ProRule" id="PRU00169"/>
    </source>
</evidence>
<dbReference type="EMBL" id="SHKM01000001">
    <property type="protein sequence ID" value="RZT90659.1"/>
    <property type="molecule type" value="Genomic_DNA"/>
</dbReference>
<dbReference type="EC" id="2.7.13.3" evidence="4"/>
<feature type="modified residue" description="4-aspartylphosphate" evidence="16">
    <location>
        <position position="61"/>
    </location>
</feature>
<comment type="cofactor">
    <cofactor evidence="2">
        <name>[4Fe-4S] cluster</name>
        <dbReference type="ChEBI" id="CHEBI:49883"/>
    </cofactor>
</comment>
<evidence type="ECO:0000256" key="2">
    <source>
        <dbReference type="ARBA" id="ARBA00001966"/>
    </source>
</evidence>
<keyword evidence="7" id="KW-0963">Cytoplasm</keyword>
<dbReference type="InterPro" id="IPR011006">
    <property type="entry name" value="CheY-like_superfamily"/>
</dbReference>
<dbReference type="PANTHER" id="PTHR24421">
    <property type="entry name" value="NITRATE/NITRITE SENSOR PROTEIN NARX-RELATED"/>
    <property type="match status" value="1"/>
</dbReference>
<feature type="domain" description="Response regulatory" evidence="18">
    <location>
        <begin position="12"/>
        <end position="128"/>
    </location>
</feature>
<keyword evidence="12" id="KW-0902">Two-component regulatory system</keyword>
<keyword evidence="8" id="KW-0808">Transferase</keyword>
<gene>
    <name evidence="19" type="ORF">EV678_1479</name>
</gene>
<protein>
    <recommendedName>
        <fullName evidence="5">Oxygen sensor histidine kinase NreB</fullName>
        <ecNumber evidence="4">2.7.13.3</ecNumber>
    </recommendedName>
    <alternativeName>
        <fullName evidence="15">Nitrogen regulation protein B</fullName>
    </alternativeName>
</protein>
<comment type="catalytic activity">
    <reaction evidence="1">
        <text>ATP + protein L-histidine = ADP + protein N-phospho-L-histidine.</text>
        <dbReference type="EC" id="2.7.13.3"/>
    </reaction>
</comment>
<evidence type="ECO:0000256" key="15">
    <source>
        <dbReference type="ARBA" id="ARBA00030800"/>
    </source>
</evidence>
<sequence>MPARFDNGITGTILLADDSALDRHLFTQLLQRYGHTVHAVADGAQALAALDGLQPDLVLLDIRMPDMSGLELCAKLKADPATRDIPVIFISAASAVEDRIQAFSCGGVDYIGKPIKSEEVQARVTTHLTLRALRRTLELRVQERTAELEVANRHLSAEITERRRMAQELLESRQQLRDLAAHGEAAMEQERKRIAREIHDEQGSLLTALKMDLTLLRRELGDAPPAIGQRLDTMQHLVEEAVRVMRQVASQLRPAVLNLGILPALEWLTEEFRQRTGIACHLLAGDDIPLDDSRATTLFRIVQESLTNVTRHAEASQVDIGLSLEAEHIRLEIADNGKGFDPSQVGGNSFGLLGMGERLEALGGKLRIDSAPGRGTRLHITIPLAEELP</sequence>
<keyword evidence="13" id="KW-0411">Iron-sulfur</keyword>
<keyword evidence="6" id="KW-0004">4Fe-4S</keyword>
<evidence type="ECO:0000256" key="3">
    <source>
        <dbReference type="ARBA" id="ARBA00004496"/>
    </source>
</evidence>
<dbReference type="Pfam" id="PF00072">
    <property type="entry name" value="Response_reg"/>
    <property type="match status" value="1"/>
</dbReference>
<dbReference type="PROSITE" id="PS50110">
    <property type="entry name" value="RESPONSE_REGULATORY"/>
    <property type="match status" value="1"/>
</dbReference>
<dbReference type="Gene3D" id="3.30.565.10">
    <property type="entry name" value="Histidine kinase-like ATPase, C-terminal domain"/>
    <property type="match status" value="1"/>
</dbReference>
<dbReference type="Proteomes" id="UP000292136">
    <property type="component" value="Unassembled WGS sequence"/>
</dbReference>
<evidence type="ECO:0000313" key="20">
    <source>
        <dbReference type="Proteomes" id="UP000292136"/>
    </source>
</evidence>
<organism evidence="19 20">
    <name type="scientific">Azospira oryzae</name>
    <dbReference type="NCBI Taxonomy" id="146939"/>
    <lineage>
        <taxon>Bacteria</taxon>
        <taxon>Pseudomonadati</taxon>
        <taxon>Pseudomonadota</taxon>
        <taxon>Betaproteobacteria</taxon>
        <taxon>Rhodocyclales</taxon>
        <taxon>Rhodocyclaceae</taxon>
        <taxon>Azospira</taxon>
    </lineage>
</organism>
<dbReference type="Pfam" id="PF07730">
    <property type="entry name" value="HisKA_3"/>
    <property type="match status" value="1"/>
</dbReference>
<evidence type="ECO:0000256" key="10">
    <source>
        <dbReference type="ARBA" id="ARBA00022777"/>
    </source>
</evidence>
<reference evidence="19 20" key="1">
    <citation type="submission" date="2019-02" db="EMBL/GenBank/DDBJ databases">
        <title>Genomic Encyclopedia of Type Strains, Phase IV (KMG-IV): sequencing the most valuable type-strain genomes for metagenomic binning, comparative biology and taxonomic classification.</title>
        <authorList>
            <person name="Goeker M."/>
        </authorList>
    </citation>
    <scope>NUCLEOTIDE SEQUENCE [LARGE SCALE GENOMIC DNA]</scope>
    <source>
        <strain evidence="19 20">DSM 21223</strain>
    </source>
</reference>
<evidence type="ECO:0000256" key="13">
    <source>
        <dbReference type="ARBA" id="ARBA00023014"/>
    </source>
</evidence>
<comment type="caution">
    <text evidence="19">The sequence shown here is derived from an EMBL/GenBank/DDBJ whole genome shotgun (WGS) entry which is preliminary data.</text>
</comment>
<dbReference type="InterPro" id="IPR036890">
    <property type="entry name" value="HATPase_C_sf"/>
</dbReference>
<feature type="domain" description="Histidine kinase" evidence="17">
    <location>
        <begin position="193"/>
        <end position="386"/>
    </location>
</feature>
<dbReference type="Gene3D" id="3.40.50.2300">
    <property type="match status" value="1"/>
</dbReference>
<evidence type="ECO:0000256" key="8">
    <source>
        <dbReference type="ARBA" id="ARBA00022679"/>
    </source>
</evidence>
<dbReference type="CDD" id="cd16917">
    <property type="entry name" value="HATPase_UhpB-NarQ-NarX-like"/>
    <property type="match status" value="1"/>
</dbReference>
<dbReference type="SMART" id="SM00387">
    <property type="entry name" value="HATPase_c"/>
    <property type="match status" value="1"/>
</dbReference>
<evidence type="ECO:0000256" key="12">
    <source>
        <dbReference type="ARBA" id="ARBA00023012"/>
    </source>
</evidence>
<dbReference type="InterPro" id="IPR050482">
    <property type="entry name" value="Sensor_HK_TwoCompSys"/>
</dbReference>
<dbReference type="InterPro" id="IPR011712">
    <property type="entry name" value="Sig_transdc_His_kin_sub3_dim/P"/>
</dbReference>
<evidence type="ECO:0000256" key="11">
    <source>
        <dbReference type="ARBA" id="ARBA00023004"/>
    </source>
</evidence>
<evidence type="ECO:0000256" key="9">
    <source>
        <dbReference type="ARBA" id="ARBA00022723"/>
    </source>
</evidence>
<evidence type="ECO:0000256" key="14">
    <source>
        <dbReference type="ARBA" id="ARBA00024827"/>
    </source>
</evidence>
<evidence type="ECO:0000256" key="4">
    <source>
        <dbReference type="ARBA" id="ARBA00012438"/>
    </source>
</evidence>
<evidence type="ECO:0000256" key="6">
    <source>
        <dbReference type="ARBA" id="ARBA00022485"/>
    </source>
</evidence>
<keyword evidence="16" id="KW-0597">Phosphoprotein</keyword>
<keyword evidence="20" id="KW-1185">Reference proteome</keyword>
<dbReference type="InterPro" id="IPR005467">
    <property type="entry name" value="His_kinase_dom"/>
</dbReference>
<accession>A0ABY0IV64</accession>
<dbReference type="RefSeq" id="WP_165397463.1">
    <property type="nucleotide sequence ID" value="NZ_SHKM01000001.1"/>
</dbReference>
<evidence type="ECO:0000256" key="7">
    <source>
        <dbReference type="ARBA" id="ARBA00022490"/>
    </source>
</evidence>
<dbReference type="InterPro" id="IPR001789">
    <property type="entry name" value="Sig_transdc_resp-reg_receiver"/>
</dbReference>
<dbReference type="SUPFAM" id="SSF52172">
    <property type="entry name" value="CheY-like"/>
    <property type="match status" value="1"/>
</dbReference>
<keyword evidence="9" id="KW-0479">Metal-binding</keyword>
<comment type="subcellular location">
    <subcellularLocation>
        <location evidence="3">Cytoplasm</location>
    </subcellularLocation>
</comment>
<dbReference type="Pfam" id="PF02518">
    <property type="entry name" value="HATPase_c"/>
    <property type="match status" value="1"/>
</dbReference>
<keyword evidence="11" id="KW-0408">Iron</keyword>
<evidence type="ECO:0000256" key="5">
    <source>
        <dbReference type="ARBA" id="ARBA00017322"/>
    </source>
</evidence>
<name>A0ABY0IV64_9RHOO</name>
<comment type="function">
    <text evidence="14">Member of the two-component regulatory system NreB/NreC involved in the control of dissimilatory nitrate/nitrite reduction in response to oxygen. NreB functions as a direct oxygen sensor histidine kinase which is autophosphorylated, in the absence of oxygen, probably at the conserved histidine residue, and transfers its phosphate group probably to a conserved aspartate residue of NreC. NreB/NreC activates the expression of the nitrate (narGHJI) and nitrite (nir) reductase operons, as well as the putative nitrate transporter gene narT.</text>
</comment>
<evidence type="ECO:0000256" key="1">
    <source>
        <dbReference type="ARBA" id="ARBA00000085"/>
    </source>
</evidence>
<dbReference type="PROSITE" id="PS50109">
    <property type="entry name" value="HIS_KIN"/>
    <property type="match status" value="1"/>
</dbReference>
<dbReference type="InterPro" id="IPR004358">
    <property type="entry name" value="Sig_transdc_His_kin-like_C"/>
</dbReference>
<dbReference type="Gene3D" id="1.20.5.1930">
    <property type="match status" value="1"/>
</dbReference>
<evidence type="ECO:0000259" key="17">
    <source>
        <dbReference type="PROSITE" id="PS50109"/>
    </source>
</evidence>
<dbReference type="PANTHER" id="PTHR24421:SF58">
    <property type="entry name" value="SIGNAL TRANSDUCTION HISTIDINE-PROTEIN KINASE_PHOSPHATASE UHPB"/>
    <property type="match status" value="1"/>
</dbReference>
<evidence type="ECO:0000313" key="19">
    <source>
        <dbReference type="EMBL" id="RZT90659.1"/>
    </source>
</evidence>
<proteinExistence type="predicted"/>
<evidence type="ECO:0000259" key="18">
    <source>
        <dbReference type="PROSITE" id="PS50110"/>
    </source>
</evidence>
<dbReference type="PRINTS" id="PR00344">
    <property type="entry name" value="BCTRLSENSOR"/>
</dbReference>
<keyword evidence="10" id="KW-0418">Kinase</keyword>